<dbReference type="EMBL" id="OX458332">
    <property type="protein sequence ID" value="CAI8749646.1"/>
    <property type="molecule type" value="Genomic_DNA"/>
</dbReference>
<dbReference type="NCBIfam" id="NF033563">
    <property type="entry name" value="transpos_IS30"/>
    <property type="match status" value="1"/>
</dbReference>
<sequence length="91" mass="10155">MTYDNGKGMAHHQGLTQSTGIKVFFAHPYSPRERGINENTNGLLRRDLPKGMDLSVYPRNSLMPLPFSTTLNPASPWPGSPPPSYSYQRAH</sequence>
<reference evidence="3" key="1">
    <citation type="submission" date="2023-03" db="EMBL/GenBank/DDBJ databases">
        <authorList>
            <person name="Pearce D."/>
        </authorList>
    </citation>
    <scope>NUCLEOTIDE SEQUENCE</scope>
    <source>
        <strain evidence="3">Mc</strain>
    </source>
</reference>
<dbReference type="InterPro" id="IPR001584">
    <property type="entry name" value="Integrase_cat-core"/>
</dbReference>
<dbReference type="RefSeq" id="WP_026045776.1">
    <property type="nucleotide sequence ID" value="NZ_OX458332.1"/>
</dbReference>
<name>A0AA35UNW7_METCP</name>
<dbReference type="PANTHER" id="PTHR10948">
    <property type="entry name" value="TRANSPOSASE"/>
    <property type="match status" value="1"/>
</dbReference>
<dbReference type="Proteomes" id="UP001158598">
    <property type="component" value="Chromosome"/>
</dbReference>
<dbReference type="SUPFAM" id="SSF53098">
    <property type="entry name" value="Ribonuclease H-like"/>
    <property type="match status" value="1"/>
</dbReference>
<evidence type="ECO:0000256" key="1">
    <source>
        <dbReference type="SAM" id="MobiDB-lite"/>
    </source>
</evidence>
<dbReference type="InterPro" id="IPR012337">
    <property type="entry name" value="RNaseH-like_sf"/>
</dbReference>
<feature type="region of interest" description="Disordered" evidence="1">
    <location>
        <begin position="68"/>
        <end position="91"/>
    </location>
</feature>
<dbReference type="PANTHER" id="PTHR10948:SF23">
    <property type="entry name" value="TRANSPOSASE INSI FOR INSERTION SEQUENCE ELEMENT IS30A-RELATED"/>
    <property type="match status" value="1"/>
</dbReference>
<dbReference type="PROSITE" id="PS50994">
    <property type="entry name" value="INTEGRASE"/>
    <property type="match status" value="1"/>
</dbReference>
<evidence type="ECO:0000313" key="4">
    <source>
        <dbReference type="Proteomes" id="UP001158598"/>
    </source>
</evidence>
<evidence type="ECO:0000259" key="2">
    <source>
        <dbReference type="PROSITE" id="PS50994"/>
    </source>
</evidence>
<organism evidence="3 4">
    <name type="scientific">Methylococcus capsulatus</name>
    <dbReference type="NCBI Taxonomy" id="414"/>
    <lineage>
        <taxon>Bacteria</taxon>
        <taxon>Pseudomonadati</taxon>
        <taxon>Pseudomonadota</taxon>
        <taxon>Gammaproteobacteria</taxon>
        <taxon>Methylococcales</taxon>
        <taxon>Methylococcaceae</taxon>
        <taxon>Methylococcus</taxon>
    </lineage>
</organism>
<protein>
    <submittedName>
        <fullName evidence="3">Transposase</fullName>
    </submittedName>
</protein>
<dbReference type="AlphaFoldDB" id="A0AA35UNW7"/>
<dbReference type="GO" id="GO:0032196">
    <property type="term" value="P:transposition"/>
    <property type="evidence" value="ECO:0007669"/>
    <property type="project" value="TreeGrafter"/>
</dbReference>
<dbReference type="GO" id="GO:0004803">
    <property type="term" value="F:transposase activity"/>
    <property type="evidence" value="ECO:0007669"/>
    <property type="project" value="TreeGrafter"/>
</dbReference>
<proteinExistence type="predicted"/>
<feature type="domain" description="Integrase catalytic" evidence="2">
    <location>
        <begin position="1"/>
        <end position="90"/>
    </location>
</feature>
<dbReference type="InterPro" id="IPR053392">
    <property type="entry name" value="Transposase_IS30-like"/>
</dbReference>
<gene>
    <name evidence="3" type="ORF">MCNOR_0627</name>
</gene>
<feature type="compositionally biased region" description="Pro residues" evidence="1">
    <location>
        <begin position="75"/>
        <end position="84"/>
    </location>
</feature>
<dbReference type="GO" id="GO:0005829">
    <property type="term" value="C:cytosol"/>
    <property type="evidence" value="ECO:0007669"/>
    <property type="project" value="TreeGrafter"/>
</dbReference>
<dbReference type="GO" id="GO:0015074">
    <property type="term" value="P:DNA integration"/>
    <property type="evidence" value="ECO:0007669"/>
    <property type="project" value="InterPro"/>
</dbReference>
<dbReference type="InterPro" id="IPR051917">
    <property type="entry name" value="Transposase-Integrase"/>
</dbReference>
<evidence type="ECO:0000313" key="3">
    <source>
        <dbReference type="EMBL" id="CAI8749646.1"/>
    </source>
</evidence>
<accession>A0AA35UNW7</accession>